<dbReference type="OMA" id="SWHERYN"/>
<dbReference type="FunFam" id="3.30.430.20:FF:000013">
    <property type="entry name" value="Cysteine-rich RLK (RECEPTOR-like protein kinase) 23"/>
    <property type="match status" value="1"/>
</dbReference>
<evidence type="ECO:0000256" key="10">
    <source>
        <dbReference type="ARBA" id="ARBA00022840"/>
    </source>
</evidence>
<dbReference type="Pfam" id="PF07714">
    <property type="entry name" value="PK_Tyr_Ser-Thr"/>
    <property type="match status" value="1"/>
</dbReference>
<feature type="domain" description="Gnk2-homologous" evidence="22">
    <location>
        <begin position="387"/>
        <end position="496"/>
    </location>
</feature>
<keyword evidence="24" id="KW-1185">Reference proteome</keyword>
<feature type="domain" description="Protein kinase" evidence="21">
    <location>
        <begin position="588"/>
        <end position="865"/>
    </location>
</feature>
<evidence type="ECO:0000256" key="13">
    <source>
        <dbReference type="ARBA" id="ARBA00023170"/>
    </source>
</evidence>
<keyword evidence="13" id="KW-0675">Receptor</keyword>
<feature type="region of interest" description="Disordered" evidence="18">
    <location>
        <begin position="886"/>
        <end position="912"/>
    </location>
</feature>
<evidence type="ECO:0000256" key="1">
    <source>
        <dbReference type="ARBA" id="ARBA00004167"/>
    </source>
</evidence>
<evidence type="ECO:0000256" key="4">
    <source>
        <dbReference type="ARBA" id="ARBA00022679"/>
    </source>
</evidence>
<evidence type="ECO:0000259" key="22">
    <source>
        <dbReference type="PROSITE" id="PS51473"/>
    </source>
</evidence>
<dbReference type="SUPFAM" id="SSF56112">
    <property type="entry name" value="Protein kinase-like (PK-like)"/>
    <property type="match status" value="1"/>
</dbReference>
<dbReference type="FunFam" id="3.30.430.20:FF:000012">
    <property type="entry name" value="Cysteine-rich receptor-like protein kinase 25"/>
    <property type="match status" value="2"/>
</dbReference>
<keyword evidence="7" id="KW-0677">Repeat</keyword>
<keyword evidence="10 17" id="KW-0067">ATP-binding</keyword>
<dbReference type="InterPro" id="IPR002902">
    <property type="entry name" value="GNK2"/>
</dbReference>
<dbReference type="FunFam" id="1.10.510.10:FF:000129">
    <property type="entry name" value="cysteine-rich receptor-like protein kinase 10"/>
    <property type="match status" value="1"/>
</dbReference>
<evidence type="ECO:0000313" key="24">
    <source>
        <dbReference type="Proteomes" id="UP000000226"/>
    </source>
</evidence>
<evidence type="ECO:0000259" key="21">
    <source>
        <dbReference type="PROSITE" id="PS50011"/>
    </source>
</evidence>
<dbReference type="InterPro" id="IPR011009">
    <property type="entry name" value="Kinase-like_dom_sf"/>
</dbReference>
<keyword evidence="3" id="KW-0597">Phosphoprotein</keyword>
<comment type="subcellular location">
    <subcellularLocation>
        <location evidence="1">Membrane</location>
        <topology evidence="1">Single-pass membrane protein</topology>
    </subcellularLocation>
</comment>
<dbReference type="Gene3D" id="1.10.510.10">
    <property type="entry name" value="Transferase(Phosphotransferase) domain 1"/>
    <property type="match status" value="1"/>
</dbReference>
<keyword evidence="8 17" id="KW-0547">Nucleotide-binding</keyword>
<dbReference type="PROSITE" id="PS00108">
    <property type="entry name" value="PROTEIN_KINASE_ST"/>
    <property type="match status" value="1"/>
</dbReference>
<evidence type="ECO:0000256" key="17">
    <source>
        <dbReference type="PROSITE-ProRule" id="PRU10141"/>
    </source>
</evidence>
<evidence type="ECO:0000256" key="14">
    <source>
        <dbReference type="ARBA" id="ARBA00023180"/>
    </source>
</evidence>
<keyword evidence="2" id="KW-0723">Serine/threonine-protein kinase</keyword>
<feature type="binding site" evidence="17">
    <location>
        <position position="617"/>
    </location>
    <ligand>
        <name>ATP</name>
        <dbReference type="ChEBI" id="CHEBI:30616"/>
    </ligand>
</feature>
<keyword evidence="12 19" id="KW-0472">Membrane</keyword>
<evidence type="ECO:0000256" key="6">
    <source>
        <dbReference type="ARBA" id="ARBA00022729"/>
    </source>
</evidence>
<dbReference type="OrthoDB" id="1429918at2759"/>
<dbReference type="PANTHER" id="PTHR27002">
    <property type="entry name" value="RECEPTOR-LIKE SERINE/THREONINE-PROTEIN KINASE SD1-8"/>
    <property type="match status" value="1"/>
</dbReference>
<dbReference type="CDD" id="cd14066">
    <property type="entry name" value="STKc_IRAK"/>
    <property type="match status" value="1"/>
</dbReference>
<evidence type="ECO:0000256" key="9">
    <source>
        <dbReference type="ARBA" id="ARBA00022777"/>
    </source>
</evidence>
<dbReference type="EMBL" id="CM002291">
    <property type="protein sequence ID" value="ESW24372.1"/>
    <property type="molecule type" value="Genomic_DNA"/>
</dbReference>
<evidence type="ECO:0000256" key="7">
    <source>
        <dbReference type="ARBA" id="ARBA00022737"/>
    </source>
</evidence>
<dbReference type="InterPro" id="IPR000719">
    <property type="entry name" value="Prot_kinase_dom"/>
</dbReference>
<reference evidence="24" key="1">
    <citation type="journal article" date="2014" name="Nat. Genet.">
        <title>A reference genome for common bean and genome-wide analysis of dual domestications.</title>
        <authorList>
            <person name="Schmutz J."/>
            <person name="McClean P.E."/>
            <person name="Mamidi S."/>
            <person name="Wu G.A."/>
            <person name="Cannon S.B."/>
            <person name="Grimwood J."/>
            <person name="Jenkins J."/>
            <person name="Shu S."/>
            <person name="Song Q."/>
            <person name="Chavarro C."/>
            <person name="Torres-Torres M."/>
            <person name="Geffroy V."/>
            <person name="Moghaddam S.M."/>
            <person name="Gao D."/>
            <person name="Abernathy B."/>
            <person name="Barry K."/>
            <person name="Blair M."/>
            <person name="Brick M.A."/>
            <person name="Chovatia M."/>
            <person name="Gepts P."/>
            <person name="Goodstein D.M."/>
            <person name="Gonzales M."/>
            <person name="Hellsten U."/>
            <person name="Hyten D.L."/>
            <person name="Jia G."/>
            <person name="Kelly J.D."/>
            <person name="Kudrna D."/>
            <person name="Lee R."/>
            <person name="Richard M.M."/>
            <person name="Miklas P.N."/>
            <person name="Osorno J.M."/>
            <person name="Rodrigues J."/>
            <person name="Thareau V."/>
            <person name="Urrea C.A."/>
            <person name="Wang M."/>
            <person name="Yu Y."/>
            <person name="Zhang M."/>
            <person name="Wing R.A."/>
            <person name="Cregan P.B."/>
            <person name="Rokhsar D.S."/>
            <person name="Jackson S.A."/>
        </authorList>
    </citation>
    <scope>NUCLEOTIDE SEQUENCE [LARGE SCALE GENOMIC DNA]</scope>
    <source>
        <strain evidence="24">cv. G19833</strain>
    </source>
</reference>
<dbReference type="STRING" id="3885.V7C2I6"/>
<gene>
    <name evidence="23" type="ORF">PHAVU_004G125100g</name>
</gene>
<comment type="catalytic activity">
    <reaction evidence="16">
        <text>L-threonyl-[protein] + ATP = O-phospho-L-threonyl-[protein] + ADP + H(+)</text>
        <dbReference type="Rhea" id="RHEA:46608"/>
        <dbReference type="Rhea" id="RHEA-COMP:11060"/>
        <dbReference type="Rhea" id="RHEA-COMP:11605"/>
        <dbReference type="ChEBI" id="CHEBI:15378"/>
        <dbReference type="ChEBI" id="CHEBI:30013"/>
        <dbReference type="ChEBI" id="CHEBI:30616"/>
        <dbReference type="ChEBI" id="CHEBI:61977"/>
        <dbReference type="ChEBI" id="CHEBI:456216"/>
    </reaction>
</comment>
<evidence type="ECO:0000256" key="3">
    <source>
        <dbReference type="ARBA" id="ARBA00022553"/>
    </source>
</evidence>
<feature type="compositionally biased region" description="Polar residues" evidence="18">
    <location>
        <begin position="899"/>
        <end position="912"/>
    </location>
</feature>
<dbReference type="InterPro" id="IPR001245">
    <property type="entry name" value="Ser-Thr/Tyr_kinase_cat_dom"/>
</dbReference>
<proteinExistence type="predicted"/>
<feature type="domain" description="Gnk2-homologous" evidence="22">
    <location>
        <begin position="281"/>
        <end position="381"/>
    </location>
</feature>
<accession>V7C2I6</accession>
<dbReference type="GO" id="GO:0004674">
    <property type="term" value="F:protein serine/threonine kinase activity"/>
    <property type="evidence" value="ECO:0007669"/>
    <property type="project" value="UniProtKB-KW"/>
</dbReference>
<feature type="signal peptide" evidence="20">
    <location>
        <begin position="1"/>
        <end position="30"/>
    </location>
</feature>
<feature type="domain" description="Gnk2-homologous" evidence="22">
    <location>
        <begin position="38"/>
        <end position="143"/>
    </location>
</feature>
<keyword evidence="11 19" id="KW-1133">Transmembrane helix</keyword>
<evidence type="ECO:0000313" key="23">
    <source>
        <dbReference type="EMBL" id="ESW24372.1"/>
    </source>
</evidence>
<dbReference type="PROSITE" id="PS50011">
    <property type="entry name" value="PROTEIN_KINASE_DOM"/>
    <property type="match status" value="1"/>
</dbReference>
<evidence type="ECO:0000256" key="20">
    <source>
        <dbReference type="SAM" id="SignalP"/>
    </source>
</evidence>
<feature type="transmembrane region" description="Helical" evidence="19">
    <location>
        <begin position="527"/>
        <end position="548"/>
    </location>
</feature>
<comment type="catalytic activity">
    <reaction evidence="15">
        <text>L-seryl-[protein] + ATP = O-phospho-L-seryl-[protein] + ADP + H(+)</text>
        <dbReference type="Rhea" id="RHEA:17989"/>
        <dbReference type="Rhea" id="RHEA-COMP:9863"/>
        <dbReference type="Rhea" id="RHEA-COMP:11604"/>
        <dbReference type="ChEBI" id="CHEBI:15378"/>
        <dbReference type="ChEBI" id="CHEBI:29999"/>
        <dbReference type="ChEBI" id="CHEBI:30616"/>
        <dbReference type="ChEBI" id="CHEBI:83421"/>
        <dbReference type="ChEBI" id="CHEBI:456216"/>
    </reaction>
</comment>
<dbReference type="eggNOG" id="KOG1187">
    <property type="taxonomic scope" value="Eukaryota"/>
</dbReference>
<keyword evidence="9" id="KW-0418">Kinase</keyword>
<name>V7C2I6_PHAVU</name>
<dbReference type="PROSITE" id="PS51473">
    <property type="entry name" value="GNK2"/>
    <property type="match status" value="4"/>
</dbReference>
<keyword evidence="6 20" id="KW-0732">Signal</keyword>
<dbReference type="AlphaFoldDB" id="V7C2I6"/>
<dbReference type="PROSITE" id="PS00107">
    <property type="entry name" value="PROTEIN_KINASE_ATP"/>
    <property type="match status" value="1"/>
</dbReference>
<sequence length="912" mass="103086">MIRELVITSMAFYSIFFLLILLSFLTFATPQEDANSDPVYLYHNCSGGKTTDDSTFQSNLKILFSSLIDNAPDNNGFYNNTVSPQNSSDSLFGLFMCRGDVPSQLCQQCVQNATQRLSLDCSLAKQAVIWYDECTVRYSNTSFFSTVSIRPRLALYNIVNISNKESFMSLLFQTMNKTADDAAVGKKFATREANISEFQNVYCLAQCTPDLSPNDCRRCLSAVIGDLPWCCQGKQGGRVLYPSCNVRYELYPFYRSINITSTPAWVPASKFGYADSRFSEDPTYLNHSCSTNVTADSTFKMYLEILFSYMSSNATNGKISYKGGVENTVNGLFMCQGGLPSRLCEKCVLNATHLISLECNAFQEAVIWYSHCMLRYSNRYFFSQVEKSPTFQMLNATSAFSLAPEQGFFTFTLSNLLANLAKETRDSDERYLIKSSKLNDLQTLYALSQCTQDLSSDDCRGCLEDIIGNIPWSLLGSVGGRVLYPSCNLRFELFQFFWVPDQLQRPTSDDPSPSSHNEKGKAHLRTIILIIAAMVVSTILFFLGYYLIKSKARKSVKTILKENFGQESVILEPMQFSLAVIKAATNNFSSENRIGKGGFGEVYKGILLDDRQIAVKKLSKSSKQGENEFKNEVLLIAKLQHRNLVTFIGFCLEDQNKILIYEYVPNKSLDYFLFDSQQAILLRWSERYNIIGGIAGGILYLHEYSRLKVIHRDLKPSNVLLDENMIPKISDFGLARIIETHQDQASTNRIVGTYGYMSPEYAMLGHFSEKSDVFSFGVMVLEIISGKRNTNSFNQPHGMGDGLLSYVWRQWRDQTMCILDPTIKEKYSEQEVIRCTQIGLLCVQQNPDARPTMMEVVSYLSNHLIELPNPDEPAFFLHGRMDSKSFPHSKQHSDGCTPFSISEMPTSQFLPR</sequence>
<evidence type="ECO:0000256" key="16">
    <source>
        <dbReference type="ARBA" id="ARBA00047951"/>
    </source>
</evidence>
<evidence type="ECO:0000256" key="5">
    <source>
        <dbReference type="ARBA" id="ARBA00022692"/>
    </source>
</evidence>
<dbReference type="FunFam" id="3.30.200.20:FF:000727">
    <property type="entry name" value="Cysteine-rich RLK (RECEPTOR-like protein kinase) 23"/>
    <property type="match status" value="1"/>
</dbReference>
<dbReference type="Gramene" id="ESW24372">
    <property type="protein sequence ID" value="ESW24372"/>
    <property type="gene ID" value="PHAVU_004G125100g"/>
</dbReference>
<dbReference type="InterPro" id="IPR017441">
    <property type="entry name" value="Protein_kinase_ATP_BS"/>
</dbReference>
<keyword evidence="4" id="KW-0808">Transferase</keyword>
<dbReference type="GO" id="GO:0005524">
    <property type="term" value="F:ATP binding"/>
    <property type="evidence" value="ECO:0007669"/>
    <property type="project" value="UniProtKB-UniRule"/>
</dbReference>
<evidence type="ECO:0000256" key="12">
    <source>
        <dbReference type="ARBA" id="ARBA00023136"/>
    </source>
</evidence>
<dbReference type="Gene3D" id="3.30.200.20">
    <property type="entry name" value="Phosphorylase Kinase, domain 1"/>
    <property type="match status" value="1"/>
</dbReference>
<dbReference type="InterPro" id="IPR038408">
    <property type="entry name" value="GNK2_sf"/>
</dbReference>
<evidence type="ECO:0000256" key="8">
    <source>
        <dbReference type="ARBA" id="ARBA00022741"/>
    </source>
</evidence>
<dbReference type="Proteomes" id="UP000000226">
    <property type="component" value="Chromosome 4"/>
</dbReference>
<organism evidence="23 24">
    <name type="scientific">Phaseolus vulgaris</name>
    <name type="common">Kidney bean</name>
    <name type="synonym">French bean</name>
    <dbReference type="NCBI Taxonomy" id="3885"/>
    <lineage>
        <taxon>Eukaryota</taxon>
        <taxon>Viridiplantae</taxon>
        <taxon>Streptophyta</taxon>
        <taxon>Embryophyta</taxon>
        <taxon>Tracheophyta</taxon>
        <taxon>Spermatophyta</taxon>
        <taxon>Magnoliopsida</taxon>
        <taxon>eudicotyledons</taxon>
        <taxon>Gunneridae</taxon>
        <taxon>Pentapetalae</taxon>
        <taxon>rosids</taxon>
        <taxon>fabids</taxon>
        <taxon>Fabales</taxon>
        <taxon>Fabaceae</taxon>
        <taxon>Papilionoideae</taxon>
        <taxon>50 kb inversion clade</taxon>
        <taxon>NPAAA clade</taxon>
        <taxon>indigoferoid/millettioid clade</taxon>
        <taxon>Phaseoleae</taxon>
        <taxon>Phaseolus</taxon>
    </lineage>
</organism>
<dbReference type="PANTHER" id="PTHR27002:SF402">
    <property type="entry name" value="CYSTEINE-RICH RECEPTOR-KINASE-LIKE PROTEIN"/>
    <property type="match status" value="1"/>
</dbReference>
<feature type="chain" id="PRO_5004755289" description="Cysteine-rich receptor-like protein kinase 25" evidence="20">
    <location>
        <begin position="31"/>
        <end position="912"/>
    </location>
</feature>
<feature type="domain" description="Gnk2-homologous" evidence="22">
    <location>
        <begin position="149"/>
        <end position="253"/>
    </location>
</feature>
<dbReference type="InterPro" id="IPR008271">
    <property type="entry name" value="Ser/Thr_kinase_AS"/>
</dbReference>
<evidence type="ECO:0000256" key="2">
    <source>
        <dbReference type="ARBA" id="ARBA00022527"/>
    </source>
</evidence>
<dbReference type="Gene3D" id="3.30.430.20">
    <property type="entry name" value="Gnk2 domain, C-X8-C-X2-C motif"/>
    <property type="match status" value="4"/>
</dbReference>
<evidence type="ECO:0000256" key="18">
    <source>
        <dbReference type="SAM" id="MobiDB-lite"/>
    </source>
</evidence>
<keyword evidence="5 19" id="KW-0812">Transmembrane</keyword>
<evidence type="ECO:0000256" key="11">
    <source>
        <dbReference type="ARBA" id="ARBA00022989"/>
    </source>
</evidence>
<dbReference type="Pfam" id="PF01657">
    <property type="entry name" value="Stress-antifung"/>
    <property type="match status" value="4"/>
</dbReference>
<dbReference type="GO" id="GO:0042742">
    <property type="term" value="P:defense response to bacterium"/>
    <property type="evidence" value="ECO:0007669"/>
    <property type="project" value="TreeGrafter"/>
</dbReference>
<evidence type="ECO:0008006" key="25">
    <source>
        <dbReference type="Google" id="ProtNLM"/>
    </source>
</evidence>
<dbReference type="GO" id="GO:0005886">
    <property type="term" value="C:plasma membrane"/>
    <property type="evidence" value="ECO:0007669"/>
    <property type="project" value="TreeGrafter"/>
</dbReference>
<protein>
    <recommendedName>
        <fullName evidence="25">Cysteine-rich receptor-like protein kinase 25</fullName>
    </recommendedName>
</protein>
<dbReference type="SMART" id="SM00220">
    <property type="entry name" value="S_TKc"/>
    <property type="match status" value="1"/>
</dbReference>
<evidence type="ECO:0000256" key="15">
    <source>
        <dbReference type="ARBA" id="ARBA00047558"/>
    </source>
</evidence>
<keyword evidence="14" id="KW-0325">Glycoprotein</keyword>
<dbReference type="CDD" id="cd23509">
    <property type="entry name" value="Gnk2-like"/>
    <property type="match status" value="4"/>
</dbReference>
<evidence type="ECO:0000256" key="19">
    <source>
        <dbReference type="SAM" id="Phobius"/>
    </source>
</evidence>